<gene>
    <name evidence="1" type="ORF">LAZ67_1001085</name>
</gene>
<accession>A0ABY6JWP9</accession>
<reference evidence="1 2" key="1">
    <citation type="submission" date="2022-01" db="EMBL/GenBank/DDBJ databases">
        <title>A chromosomal length assembly of Cordylochernes scorpioides.</title>
        <authorList>
            <person name="Zeh D."/>
            <person name="Zeh J."/>
        </authorList>
    </citation>
    <scope>NUCLEOTIDE SEQUENCE [LARGE SCALE GENOMIC DNA]</scope>
    <source>
        <strain evidence="1">IN4F17</strain>
        <tissue evidence="1">Whole Body</tissue>
    </source>
</reference>
<keyword evidence="2" id="KW-1185">Reference proteome</keyword>
<organism evidence="1 2">
    <name type="scientific">Cordylochernes scorpioides</name>
    <dbReference type="NCBI Taxonomy" id="51811"/>
    <lineage>
        <taxon>Eukaryota</taxon>
        <taxon>Metazoa</taxon>
        <taxon>Ecdysozoa</taxon>
        <taxon>Arthropoda</taxon>
        <taxon>Chelicerata</taxon>
        <taxon>Arachnida</taxon>
        <taxon>Pseudoscorpiones</taxon>
        <taxon>Cheliferoidea</taxon>
        <taxon>Chernetidae</taxon>
        <taxon>Cordylochernes</taxon>
    </lineage>
</organism>
<protein>
    <submittedName>
        <fullName evidence="1">Uncharacterized protein</fullName>
    </submittedName>
</protein>
<evidence type="ECO:0000313" key="2">
    <source>
        <dbReference type="Proteomes" id="UP001235939"/>
    </source>
</evidence>
<name>A0ABY6JWP9_9ARAC</name>
<sequence>MKSLRCLHTSLSEQRQCPLSWMCKAAALGLCQFSARLRPLLDRKICTGSTTQWQADLAPKEMTASDMRNRRHVQPLLTWSTNAAHPVSLD</sequence>
<evidence type="ECO:0000313" key="1">
    <source>
        <dbReference type="EMBL" id="UYV60414.1"/>
    </source>
</evidence>
<dbReference type="Proteomes" id="UP001235939">
    <property type="component" value="Chromosome 01"/>
</dbReference>
<dbReference type="EMBL" id="CP092863">
    <property type="protein sequence ID" value="UYV60414.1"/>
    <property type="molecule type" value="Genomic_DNA"/>
</dbReference>
<proteinExistence type="predicted"/>